<feature type="non-terminal residue" evidence="1">
    <location>
        <position position="137"/>
    </location>
</feature>
<sequence length="137" mass="16080">MPKKSFSTFANHLHDAMADSLHTMVDKHVKEKVQQQVPKQVRNQVLVYVTEGLILERQKNKEAMEKMIAKAILQECRNIQEKISSQIYSTTNDHLVPEQQYQLYLSMKDDPQLQQQDIAIWLVLQMKFERLQVPQTS</sequence>
<reference evidence="1" key="1">
    <citation type="journal article" date="2019" name="Sci. Rep.">
        <title>Draft genome of Tanacetum cinerariifolium, the natural source of mosquito coil.</title>
        <authorList>
            <person name="Yamashiro T."/>
            <person name="Shiraishi A."/>
            <person name="Satake H."/>
            <person name="Nakayama K."/>
        </authorList>
    </citation>
    <scope>NUCLEOTIDE SEQUENCE</scope>
</reference>
<comment type="caution">
    <text evidence="1">The sequence shown here is derived from an EMBL/GenBank/DDBJ whole genome shotgun (WGS) entry which is preliminary data.</text>
</comment>
<gene>
    <name evidence="1" type="ORF">Tci_872190</name>
</gene>
<proteinExistence type="predicted"/>
<accession>A0A699SSF9</accession>
<evidence type="ECO:0000313" key="1">
    <source>
        <dbReference type="EMBL" id="GFD00221.1"/>
    </source>
</evidence>
<organism evidence="1">
    <name type="scientific">Tanacetum cinerariifolium</name>
    <name type="common">Dalmatian daisy</name>
    <name type="synonym">Chrysanthemum cinerariifolium</name>
    <dbReference type="NCBI Taxonomy" id="118510"/>
    <lineage>
        <taxon>Eukaryota</taxon>
        <taxon>Viridiplantae</taxon>
        <taxon>Streptophyta</taxon>
        <taxon>Embryophyta</taxon>
        <taxon>Tracheophyta</taxon>
        <taxon>Spermatophyta</taxon>
        <taxon>Magnoliopsida</taxon>
        <taxon>eudicotyledons</taxon>
        <taxon>Gunneridae</taxon>
        <taxon>Pentapetalae</taxon>
        <taxon>asterids</taxon>
        <taxon>campanulids</taxon>
        <taxon>Asterales</taxon>
        <taxon>Asteraceae</taxon>
        <taxon>Asteroideae</taxon>
        <taxon>Anthemideae</taxon>
        <taxon>Anthemidinae</taxon>
        <taxon>Tanacetum</taxon>
    </lineage>
</organism>
<name>A0A699SSF9_TANCI</name>
<dbReference type="AlphaFoldDB" id="A0A699SSF9"/>
<dbReference type="EMBL" id="BKCJ011183424">
    <property type="protein sequence ID" value="GFD00221.1"/>
    <property type="molecule type" value="Genomic_DNA"/>
</dbReference>
<protein>
    <submittedName>
        <fullName evidence="1">Uncharacterized protein</fullName>
    </submittedName>
</protein>